<feature type="domain" description="MobA-like NTP transferase" evidence="1">
    <location>
        <begin position="6"/>
        <end position="168"/>
    </location>
</feature>
<protein>
    <submittedName>
        <fullName evidence="2">Nucleotidyltransferase family protein</fullName>
    </submittedName>
</protein>
<dbReference type="Pfam" id="PF12804">
    <property type="entry name" value="NTP_transf_3"/>
    <property type="match status" value="1"/>
</dbReference>
<reference evidence="2 3" key="1">
    <citation type="submission" date="2020-04" db="EMBL/GenBank/DDBJ databases">
        <title>Genome sequencing of novel species.</title>
        <authorList>
            <person name="Heo J."/>
            <person name="Kim S.-J."/>
            <person name="Kim J.-S."/>
            <person name="Hong S.-B."/>
            <person name="Kwon S.-W."/>
        </authorList>
    </citation>
    <scope>NUCLEOTIDE SEQUENCE [LARGE SCALE GENOMIC DNA]</scope>
    <source>
        <strain evidence="2 3">CJU-R4</strain>
    </source>
</reference>
<name>A0A7L5DY76_9BACT</name>
<evidence type="ECO:0000313" key="2">
    <source>
        <dbReference type="EMBL" id="QJD80480.1"/>
    </source>
</evidence>
<accession>A0A7L5DY76</accession>
<dbReference type="Proteomes" id="UP000501128">
    <property type="component" value="Chromosome"/>
</dbReference>
<dbReference type="KEGG" id="srho:HH216_20155"/>
<sequence length="209" mass="22837">MTIGTIILAAGDASRMGGEVKQLLVYKEQTLIRRTVETAMALQRGPVVVVLGANRDRIAGELTDLPVTLIDNPAWPTGQASSLKTGLAALYLTHKDIDAVLVLHVDQPMVSLGLLLYMVEVNDDQGKGIVACRYDTQLSVPALFDRTYIDELLQLKGDKGVKWVIGRHRDDCSEVPFEAGAVDLDSRRDVEQFRQAYLAASSGELLSDE</sequence>
<organism evidence="2 3">
    <name type="scientific">Spirosoma rhododendri</name>
    <dbReference type="NCBI Taxonomy" id="2728024"/>
    <lineage>
        <taxon>Bacteria</taxon>
        <taxon>Pseudomonadati</taxon>
        <taxon>Bacteroidota</taxon>
        <taxon>Cytophagia</taxon>
        <taxon>Cytophagales</taxon>
        <taxon>Cytophagaceae</taxon>
        <taxon>Spirosoma</taxon>
    </lineage>
</organism>
<dbReference type="AlphaFoldDB" id="A0A7L5DY76"/>
<dbReference type="CDD" id="cd04182">
    <property type="entry name" value="GT_2_like_f"/>
    <property type="match status" value="1"/>
</dbReference>
<proteinExistence type="predicted"/>
<dbReference type="GO" id="GO:0016779">
    <property type="term" value="F:nucleotidyltransferase activity"/>
    <property type="evidence" value="ECO:0007669"/>
    <property type="project" value="UniProtKB-ARBA"/>
</dbReference>
<dbReference type="PANTHER" id="PTHR43777">
    <property type="entry name" value="MOLYBDENUM COFACTOR CYTIDYLYLTRANSFERASE"/>
    <property type="match status" value="1"/>
</dbReference>
<dbReference type="EMBL" id="CP051677">
    <property type="protein sequence ID" value="QJD80480.1"/>
    <property type="molecule type" value="Genomic_DNA"/>
</dbReference>
<dbReference type="PANTHER" id="PTHR43777:SF1">
    <property type="entry name" value="MOLYBDENUM COFACTOR CYTIDYLYLTRANSFERASE"/>
    <property type="match status" value="1"/>
</dbReference>
<evidence type="ECO:0000313" key="3">
    <source>
        <dbReference type="Proteomes" id="UP000501128"/>
    </source>
</evidence>
<keyword evidence="2" id="KW-0808">Transferase</keyword>
<dbReference type="InterPro" id="IPR029044">
    <property type="entry name" value="Nucleotide-diphossugar_trans"/>
</dbReference>
<keyword evidence="3" id="KW-1185">Reference proteome</keyword>
<dbReference type="Gene3D" id="3.90.550.10">
    <property type="entry name" value="Spore Coat Polysaccharide Biosynthesis Protein SpsA, Chain A"/>
    <property type="match status" value="1"/>
</dbReference>
<gene>
    <name evidence="2" type="ORF">HH216_20155</name>
</gene>
<evidence type="ECO:0000259" key="1">
    <source>
        <dbReference type="Pfam" id="PF12804"/>
    </source>
</evidence>
<dbReference type="SUPFAM" id="SSF53448">
    <property type="entry name" value="Nucleotide-diphospho-sugar transferases"/>
    <property type="match status" value="1"/>
</dbReference>
<dbReference type="InterPro" id="IPR025877">
    <property type="entry name" value="MobA-like_NTP_Trfase"/>
</dbReference>